<sequence>MAVIGQCFDIEVVRQAGGWLIRIPEIDAVTHSSRRSDVEFAARECITVRTGIPLGYIAVRVRD</sequence>
<accession>A0A557XEP3</accession>
<evidence type="ECO:0000313" key="1">
    <source>
        <dbReference type="EMBL" id="TVS84065.1"/>
    </source>
</evidence>
<gene>
    <name evidence="1" type="ORF">FPZ47_22490</name>
</gene>
<proteinExistence type="predicted"/>
<dbReference type="AlphaFoldDB" id="A0A557XEP3"/>
<protein>
    <submittedName>
        <fullName evidence="1">Long chain fatty acid-CoA synthetase Faa4p</fullName>
    </submittedName>
</protein>
<comment type="caution">
    <text evidence="1">The sequence shown here is derived from an EMBL/GenBank/DDBJ whole genome shotgun (WGS) entry which is preliminary data.</text>
</comment>
<keyword evidence="2" id="KW-1185">Reference proteome</keyword>
<name>A0A557XEP3_9MYCO</name>
<reference evidence="1 2" key="1">
    <citation type="submission" date="2019-07" db="EMBL/GenBank/DDBJ databases">
        <title>New Mycobacterium species.</title>
        <authorList>
            <person name="Tortoli E."/>
            <person name="Ghielmetti G."/>
            <person name="Friedel U."/>
            <person name="Trovato A."/>
        </authorList>
    </citation>
    <scope>NUCLEOTIDE SEQUENCE [LARGE SCALE GENOMIC DNA]</scope>
    <source>
        <strain evidence="1 2">16-83</strain>
    </source>
</reference>
<dbReference type="OrthoDB" id="4629415at2"/>
<dbReference type="Proteomes" id="UP000320513">
    <property type="component" value="Unassembled WGS sequence"/>
</dbReference>
<organism evidence="1 2">
    <name type="scientific">Mycobacterium helveticum</name>
    <dbReference type="NCBI Taxonomy" id="2592811"/>
    <lineage>
        <taxon>Bacteria</taxon>
        <taxon>Bacillati</taxon>
        <taxon>Actinomycetota</taxon>
        <taxon>Actinomycetes</taxon>
        <taxon>Mycobacteriales</taxon>
        <taxon>Mycobacteriaceae</taxon>
        <taxon>Mycobacterium</taxon>
    </lineage>
</organism>
<dbReference type="RefSeq" id="WP_144955617.1">
    <property type="nucleotide sequence ID" value="NZ_VMQU01000128.1"/>
</dbReference>
<evidence type="ECO:0000313" key="2">
    <source>
        <dbReference type="Proteomes" id="UP000320513"/>
    </source>
</evidence>
<dbReference type="EMBL" id="VMQU01000128">
    <property type="protein sequence ID" value="TVS84065.1"/>
    <property type="molecule type" value="Genomic_DNA"/>
</dbReference>